<evidence type="ECO:0000313" key="2">
    <source>
        <dbReference type="EMBL" id="GAA0947337.1"/>
    </source>
</evidence>
<feature type="chain" id="PRO_5047237913" evidence="1">
    <location>
        <begin position="26"/>
        <end position="141"/>
    </location>
</feature>
<accession>A0ABN1QU23</accession>
<evidence type="ECO:0000256" key="1">
    <source>
        <dbReference type="SAM" id="SignalP"/>
    </source>
</evidence>
<sequence length="141" mass="15479">MNKRVRRLVSAAVGVLLSASALSVAAPAAEAATNPVRSFRITYGNTYTTGTVTFYNQSVLVQGEHKSVSPTDCRFTRAKTWDYIELHQTRWTENVCDRSAKYSMTLKATNKGGAAWVEVQLVVGEPGYGGRVLAETNVYRN</sequence>
<dbReference type="EMBL" id="BAAAHP010000137">
    <property type="protein sequence ID" value="GAA0947337.1"/>
    <property type="molecule type" value="Genomic_DNA"/>
</dbReference>
<keyword evidence="1" id="KW-0732">Signal</keyword>
<organism evidence="2 3">
    <name type="scientific">Pseudonocardia zijingensis</name>
    <dbReference type="NCBI Taxonomy" id="153376"/>
    <lineage>
        <taxon>Bacteria</taxon>
        <taxon>Bacillati</taxon>
        <taxon>Actinomycetota</taxon>
        <taxon>Actinomycetes</taxon>
        <taxon>Pseudonocardiales</taxon>
        <taxon>Pseudonocardiaceae</taxon>
        <taxon>Pseudonocardia</taxon>
    </lineage>
</organism>
<proteinExistence type="predicted"/>
<feature type="signal peptide" evidence="1">
    <location>
        <begin position="1"/>
        <end position="25"/>
    </location>
</feature>
<dbReference type="Proteomes" id="UP001499967">
    <property type="component" value="Unassembled WGS sequence"/>
</dbReference>
<protein>
    <submittedName>
        <fullName evidence="2">Uncharacterized protein</fullName>
    </submittedName>
</protein>
<comment type="caution">
    <text evidence="2">The sequence shown here is derived from an EMBL/GenBank/DDBJ whole genome shotgun (WGS) entry which is preliminary data.</text>
</comment>
<reference evidence="2 3" key="1">
    <citation type="journal article" date="2019" name="Int. J. Syst. Evol. Microbiol.">
        <title>The Global Catalogue of Microorganisms (GCM) 10K type strain sequencing project: providing services to taxonomists for standard genome sequencing and annotation.</title>
        <authorList>
            <consortium name="The Broad Institute Genomics Platform"/>
            <consortium name="The Broad Institute Genome Sequencing Center for Infectious Disease"/>
            <person name="Wu L."/>
            <person name="Ma J."/>
        </authorList>
    </citation>
    <scope>NUCLEOTIDE SEQUENCE [LARGE SCALE GENOMIC DNA]</scope>
    <source>
        <strain evidence="2 3">JCM 11117</strain>
    </source>
</reference>
<name>A0ABN1QU23_9PSEU</name>
<gene>
    <name evidence="2" type="ORF">GCM10009559_46320</name>
</gene>
<keyword evidence="3" id="KW-1185">Reference proteome</keyword>
<evidence type="ECO:0000313" key="3">
    <source>
        <dbReference type="Proteomes" id="UP001499967"/>
    </source>
</evidence>